<keyword evidence="5 10" id="KW-0675">Receptor</keyword>
<keyword evidence="6" id="KW-0325">Glycoprotein</keyword>
<keyword evidence="4" id="KW-0297">G-protein coupled receptor</keyword>
<protein>
    <submittedName>
        <fullName evidence="10">G-protein coupled receptor 158</fullName>
    </submittedName>
</protein>
<evidence type="ECO:0000256" key="1">
    <source>
        <dbReference type="ARBA" id="ARBA00004651"/>
    </source>
</evidence>
<evidence type="ECO:0000256" key="2">
    <source>
        <dbReference type="ARBA" id="ARBA00007242"/>
    </source>
</evidence>
<dbReference type="InterPro" id="IPR043458">
    <property type="entry name" value="GPR158/179"/>
</dbReference>
<reference evidence="10 11" key="1">
    <citation type="submission" date="2022-01" db="EMBL/GenBank/DDBJ databases">
        <title>A high-quality chromosome-level genome assembly of rohu carp, Labeo rohita.</title>
        <authorList>
            <person name="Arick M.A. II"/>
            <person name="Hsu C.-Y."/>
            <person name="Magbanua Z."/>
            <person name="Pechanova O."/>
            <person name="Grover C."/>
            <person name="Miller E."/>
            <person name="Thrash A."/>
            <person name="Ezzel L."/>
            <person name="Alam S."/>
            <person name="Benzie J."/>
            <person name="Hamilton M."/>
            <person name="Karsi A."/>
            <person name="Lawrence M.L."/>
            <person name="Peterson D.G."/>
        </authorList>
    </citation>
    <scope>NUCLEOTIDE SEQUENCE [LARGE SCALE GENOMIC DNA]</scope>
    <source>
        <strain evidence="11">BAU-BD-2019</strain>
        <tissue evidence="10">Blood</tissue>
    </source>
</reference>
<evidence type="ECO:0000256" key="5">
    <source>
        <dbReference type="ARBA" id="ARBA00023170"/>
    </source>
</evidence>
<evidence type="ECO:0000256" key="8">
    <source>
        <dbReference type="SAM" id="MobiDB-lite"/>
    </source>
</evidence>
<feature type="transmembrane region" description="Helical" evidence="9">
    <location>
        <begin position="89"/>
        <end position="107"/>
    </location>
</feature>
<proteinExistence type="inferred from homology"/>
<dbReference type="EMBL" id="JACTAM010000024">
    <property type="protein sequence ID" value="KAI2649221.1"/>
    <property type="molecule type" value="Genomic_DNA"/>
</dbReference>
<comment type="similarity">
    <text evidence="2">Belongs to the G-protein coupled receptor 3 family.</text>
</comment>
<evidence type="ECO:0000256" key="6">
    <source>
        <dbReference type="ARBA" id="ARBA00023180"/>
    </source>
</evidence>
<name>A0ABQ8LET2_LABRO</name>
<keyword evidence="11" id="KW-1185">Reference proteome</keyword>
<keyword evidence="9" id="KW-1133">Transmembrane helix</keyword>
<evidence type="ECO:0000256" key="3">
    <source>
        <dbReference type="ARBA" id="ARBA00022475"/>
    </source>
</evidence>
<dbReference type="Proteomes" id="UP000830375">
    <property type="component" value="Unassembled WGS sequence"/>
</dbReference>
<keyword evidence="9" id="KW-0812">Transmembrane</keyword>
<gene>
    <name evidence="10" type="ORF">H4Q32_020449</name>
</gene>
<feature type="compositionally biased region" description="Basic and acidic residues" evidence="8">
    <location>
        <begin position="12"/>
        <end position="24"/>
    </location>
</feature>
<evidence type="ECO:0000256" key="4">
    <source>
        <dbReference type="ARBA" id="ARBA00023040"/>
    </source>
</evidence>
<organism evidence="10 11">
    <name type="scientific">Labeo rohita</name>
    <name type="common">Indian major carp</name>
    <name type="synonym">Cyprinus rohita</name>
    <dbReference type="NCBI Taxonomy" id="84645"/>
    <lineage>
        <taxon>Eukaryota</taxon>
        <taxon>Metazoa</taxon>
        <taxon>Chordata</taxon>
        <taxon>Craniata</taxon>
        <taxon>Vertebrata</taxon>
        <taxon>Euteleostomi</taxon>
        <taxon>Actinopterygii</taxon>
        <taxon>Neopterygii</taxon>
        <taxon>Teleostei</taxon>
        <taxon>Ostariophysi</taxon>
        <taxon>Cypriniformes</taxon>
        <taxon>Cyprinidae</taxon>
        <taxon>Labeoninae</taxon>
        <taxon>Labeonini</taxon>
        <taxon>Labeo</taxon>
    </lineage>
</organism>
<dbReference type="PANTHER" id="PTHR32546">
    <property type="entry name" value="G-PROTEIN COUPLED RECEPTOR 158-RELATED"/>
    <property type="match status" value="1"/>
</dbReference>
<feature type="region of interest" description="Disordered" evidence="8">
    <location>
        <begin position="1"/>
        <end position="27"/>
    </location>
</feature>
<accession>A0ABQ8LET2</accession>
<keyword evidence="9" id="KW-0472">Membrane</keyword>
<comment type="caution">
    <text evidence="10">The sequence shown here is derived from an EMBL/GenBank/DDBJ whole genome shotgun (WGS) entry which is preliminary data.</text>
</comment>
<keyword evidence="3" id="KW-1003">Cell membrane</keyword>
<evidence type="ECO:0000313" key="10">
    <source>
        <dbReference type="EMBL" id="KAI2649221.1"/>
    </source>
</evidence>
<keyword evidence="7" id="KW-0807">Transducer</keyword>
<feature type="transmembrane region" description="Helical" evidence="9">
    <location>
        <begin position="57"/>
        <end position="77"/>
    </location>
</feature>
<evidence type="ECO:0000256" key="9">
    <source>
        <dbReference type="SAM" id="Phobius"/>
    </source>
</evidence>
<evidence type="ECO:0000256" key="7">
    <source>
        <dbReference type="ARBA" id="ARBA00023224"/>
    </source>
</evidence>
<comment type="subcellular location">
    <subcellularLocation>
        <location evidence="1">Cell membrane</location>
        <topology evidence="1">Multi-pass membrane protein</topology>
    </subcellularLocation>
</comment>
<sequence length="131" mass="14228">MQIYASGKASRKGTESLPHHRDVPESSSHCLPCQEGCDFCEDDVPCVARGDGALRMAVLSFQGLCMLVDFISMVLLYHFRRNKSIRASGLILLEAILFGALLLYFPLSSSFTSMSKWPAATLTLEPGPSGG</sequence>
<evidence type="ECO:0000313" key="11">
    <source>
        <dbReference type="Proteomes" id="UP000830375"/>
    </source>
</evidence>
<dbReference type="PANTHER" id="PTHR32546:SF11">
    <property type="entry name" value="G-PROTEIN COUPLED RECEPTOR 158-RELATED"/>
    <property type="match status" value="1"/>
</dbReference>